<evidence type="ECO:0000313" key="3">
    <source>
        <dbReference type="EMBL" id="CAF2055142.1"/>
    </source>
</evidence>
<dbReference type="GO" id="GO:0010073">
    <property type="term" value="P:meristem maintenance"/>
    <property type="evidence" value="ECO:0007669"/>
    <property type="project" value="InterPro"/>
</dbReference>
<feature type="compositionally biased region" description="Polar residues" evidence="1">
    <location>
        <begin position="725"/>
        <end position="735"/>
    </location>
</feature>
<dbReference type="EMBL" id="JAGKQM010000016">
    <property type="protein sequence ID" value="KAH0872489.1"/>
    <property type="molecule type" value="Genomic_DNA"/>
</dbReference>
<dbReference type="PANTHER" id="PTHR46033">
    <property type="entry name" value="PROTEIN MAIN-LIKE 2"/>
    <property type="match status" value="1"/>
</dbReference>
<dbReference type="AlphaFoldDB" id="A0A816Q1L5"/>
<accession>A0A816Q1L5</accession>
<feature type="compositionally biased region" description="Polar residues" evidence="1">
    <location>
        <begin position="27"/>
        <end position="42"/>
    </location>
</feature>
<dbReference type="KEGG" id="bna:106405640"/>
<protein>
    <submittedName>
        <fullName evidence="3">(rape) hypothetical protein</fullName>
    </submittedName>
</protein>
<dbReference type="PANTHER" id="PTHR46033:SF73">
    <property type="entry name" value="AMINOTRANSFERASE-LIKE, MOBILE DOMAIN PROTEIN-RELATED"/>
    <property type="match status" value="1"/>
</dbReference>
<dbReference type="Pfam" id="PF10536">
    <property type="entry name" value="PMD"/>
    <property type="match status" value="1"/>
</dbReference>
<organism evidence="3">
    <name type="scientific">Brassica napus</name>
    <name type="common">Rape</name>
    <dbReference type="NCBI Taxonomy" id="3708"/>
    <lineage>
        <taxon>Eukaryota</taxon>
        <taxon>Viridiplantae</taxon>
        <taxon>Streptophyta</taxon>
        <taxon>Embryophyta</taxon>
        <taxon>Tracheophyta</taxon>
        <taxon>Spermatophyta</taxon>
        <taxon>Magnoliopsida</taxon>
        <taxon>eudicotyledons</taxon>
        <taxon>Gunneridae</taxon>
        <taxon>Pentapetalae</taxon>
        <taxon>rosids</taxon>
        <taxon>malvids</taxon>
        <taxon>Brassicales</taxon>
        <taxon>Brassicaceae</taxon>
        <taxon>Brassiceae</taxon>
        <taxon>Brassica</taxon>
    </lineage>
</organism>
<evidence type="ECO:0000256" key="1">
    <source>
        <dbReference type="SAM" id="MobiDB-lite"/>
    </source>
</evidence>
<sequence length="838" mass="94057">MRKKTKLSSCSSNEDLVEEREELMVSLSENRVSLPHVQTSNTKSKKKEEKSIKISLSSSSPAAVEELVEEREDFMVLPSGNRRPSRSREKNHLLKPCFTTSQPTTLPPLTDLKALSLSVSFNGWRFPNVKFKSWATKMSALHEPTWKKAGILQAVAASTLKIIKDTDLVLGVAEKWCPDTNTFVFPWGEATVTLEDVMVLLGFSVLGSPVFAALDSSGEKILRELEKEWVKIKRDRVSFVTQVAWMGRFMDSGDDEDELEHVAFLVLWLSYFVFSSRYYHIDEAVLPIAVHLSEGVRIALAPAVLAHLYADLTLLKDHTRDSSNDKIELNALFKLVQVWTWERFRELRPKPNLLLQGQPRLARWDDVEQGDTDVRQILDNSKMDSFEWRPFTKAVKNWQLPKFYPEKAMWVPVGPDLDEEFISFARCIKVSELVGGMNCVEHYFPNGVASQFGLLQDVPCLVNRNNLSEEEAWNEYDKPIEDLTLFIPSRSAVPRVTSMFCDWWRKPFPQLQHSLKGKCVGGNCDETSASGSRKRNRKKRVCTMGCCQTHDSDDDEDLSITIAQIRRFSIKKCSGGEDGSEPLGKKSRFEADNNDLGFHQELGLVRADENETVQPPEKEQRNEGNDETGKDMDMSSNDENNSSDPPLGFDDATHDILVSPPPETRQTCDDELDVHGRNVEKMSMPDDGSKEPECLLHEDGGMAGEKASSEKKENDSLIQKKIASNADNNEPTPYQNLAPGGSEVAGESKRNEDVGDETVLGSEEPLKSSEKLEKRNEDVGGGNDSYEKSLHNVKKLASSIEGLALSIDEGIAKAERNVAWLKAMRAAKQKKIAAARLI</sequence>
<feature type="compositionally biased region" description="Basic and acidic residues" evidence="1">
    <location>
        <begin position="616"/>
        <end position="633"/>
    </location>
</feature>
<evidence type="ECO:0000313" key="5">
    <source>
        <dbReference type="Proteomes" id="UP000824890"/>
    </source>
</evidence>
<feature type="compositionally biased region" description="Basic and acidic residues" evidence="1">
    <location>
        <begin position="764"/>
        <end position="778"/>
    </location>
</feature>
<feature type="compositionally biased region" description="Basic and acidic residues" evidence="1">
    <location>
        <begin position="673"/>
        <end position="700"/>
    </location>
</feature>
<feature type="domain" description="Aminotransferase-like plant mobile" evidence="2">
    <location>
        <begin position="150"/>
        <end position="505"/>
    </location>
</feature>
<name>A0A816Q1L5_BRANA</name>
<gene>
    <name evidence="3" type="ORF">DARMORV10_C06P06120.1</name>
    <name evidence="4" type="ORF">HID58_069851</name>
</gene>
<dbReference type="OrthoDB" id="1572276at2759"/>
<proteinExistence type="predicted"/>
<feature type="region of interest" description="Disordered" evidence="1">
    <location>
        <begin position="1"/>
        <end position="53"/>
    </location>
</feature>
<reference evidence="4 5" key="2">
    <citation type="submission" date="2021-05" db="EMBL/GenBank/DDBJ databases">
        <title>Genome Assembly of Synthetic Allotetraploid Brassica napus Reveals Homoeologous Exchanges between Subgenomes.</title>
        <authorList>
            <person name="Davis J.T."/>
        </authorList>
    </citation>
    <scope>NUCLEOTIDE SEQUENCE [LARGE SCALE GENOMIC DNA]</scope>
    <source>
        <strain evidence="5">cv. Da-Ae</strain>
        <tissue evidence="4">Seedling</tissue>
    </source>
</reference>
<feature type="region of interest" description="Disordered" evidence="1">
    <location>
        <begin position="603"/>
        <end position="787"/>
    </location>
</feature>
<evidence type="ECO:0000259" key="2">
    <source>
        <dbReference type="Pfam" id="PF10536"/>
    </source>
</evidence>
<reference evidence="3" key="1">
    <citation type="submission" date="2021-01" db="EMBL/GenBank/DDBJ databases">
        <authorList>
            <consortium name="Genoscope - CEA"/>
            <person name="William W."/>
        </authorList>
    </citation>
    <scope>NUCLEOTIDE SEQUENCE</scope>
</reference>
<feature type="compositionally biased region" description="Low complexity" evidence="1">
    <location>
        <begin position="634"/>
        <end position="644"/>
    </location>
</feature>
<dbReference type="EMBL" id="HG994370">
    <property type="protein sequence ID" value="CAF2055142.1"/>
    <property type="molecule type" value="Genomic_DNA"/>
</dbReference>
<keyword evidence="5" id="KW-1185">Reference proteome</keyword>
<evidence type="ECO:0000313" key="4">
    <source>
        <dbReference type="EMBL" id="KAH0872489.1"/>
    </source>
</evidence>
<dbReference type="Proteomes" id="UP001295469">
    <property type="component" value="Chromosome C06"/>
</dbReference>
<dbReference type="Proteomes" id="UP000824890">
    <property type="component" value="Unassembled WGS sequence"/>
</dbReference>
<dbReference type="InterPro" id="IPR044824">
    <property type="entry name" value="MAIN-like"/>
</dbReference>
<dbReference type="InterPro" id="IPR019557">
    <property type="entry name" value="AminoTfrase-like_pln_mobile"/>
</dbReference>